<dbReference type="Pfam" id="PF19040">
    <property type="entry name" value="SGNH"/>
    <property type="match status" value="1"/>
</dbReference>
<evidence type="ECO:0000256" key="5">
    <source>
        <dbReference type="ARBA" id="ARBA00022989"/>
    </source>
</evidence>
<feature type="transmembrane region" description="Helical" evidence="8">
    <location>
        <begin position="384"/>
        <end position="407"/>
    </location>
</feature>
<dbReference type="PANTHER" id="PTHR23028">
    <property type="entry name" value="ACETYLTRANSFERASE"/>
    <property type="match status" value="1"/>
</dbReference>
<feature type="domain" description="SGNH" evidence="10">
    <location>
        <begin position="432"/>
        <end position="662"/>
    </location>
</feature>
<dbReference type="InterPro" id="IPR002656">
    <property type="entry name" value="Acyl_transf_3_dom"/>
</dbReference>
<evidence type="ECO:0000256" key="2">
    <source>
        <dbReference type="ARBA" id="ARBA00022475"/>
    </source>
</evidence>
<comment type="caution">
    <text evidence="11">The sequence shown here is derived from an EMBL/GenBank/DDBJ whole genome shotgun (WGS) entry which is preliminary data.</text>
</comment>
<name>A0A3M9LVI1_9MICO</name>
<feature type="transmembrane region" description="Helical" evidence="8">
    <location>
        <begin position="255"/>
        <end position="277"/>
    </location>
</feature>
<proteinExistence type="predicted"/>
<keyword evidence="4 8" id="KW-0812">Transmembrane</keyword>
<feature type="transmembrane region" description="Helical" evidence="8">
    <location>
        <begin position="217"/>
        <end position="234"/>
    </location>
</feature>
<keyword evidence="5 8" id="KW-1133">Transmembrane helix</keyword>
<dbReference type="InterPro" id="IPR036514">
    <property type="entry name" value="SGNH_hydro_sf"/>
</dbReference>
<dbReference type="GO" id="GO:0009103">
    <property type="term" value="P:lipopolysaccharide biosynthetic process"/>
    <property type="evidence" value="ECO:0007669"/>
    <property type="project" value="TreeGrafter"/>
</dbReference>
<sequence length="680" mass="74860">MMSALRERVRARSGSHYLPAVDGVRGIGVLIVLLYHAGVSALTGSFLAIDMFFALSGFLITSVLLRQHEKWGTVPLLQFWASRARRLFPAMTAVVLLAACYAKFLADPTVLSRFRMDMVSALTYWSNWHFIHDKQSYFQAGTTVSPLLHTWSLSIEEQFYLAWPVVLLAWMAWRRGRLRWLPTVLCVLTLASATYMGVKYQPFTDPSGVYYNTFTRAQALLCGCWLAVVLADRAQRARPRPKRPVTVLFGVPLRASTWSALAACIGIGWLLGAPFFVSDQSQWVFRGGFLISGITSVGIGWHLVTCQDGRISAALSWRPLVEIGKRVYGLYIWHWPLFLILDSSRTHLHGMALLGLRFAVVFAVAFAFDWWVERPIRRGALRRLVPHGGIIAAGMALALGLTCAFVSTAGAKAPIFGTALPGSISTVTGPMRPGQSRVDVFGDSVAFTLWKYFPAQDLPSISVGSSTQLGCGLALPQELQVGNQHTPAQTQCDDWQRRWSALVAETRPRLSIIVSGSAELFDRWVGGKLLKAGTPQWRSYLAAAYGRAVDVAGDHGRYPVTVANIPCYHREGSIGGGALAPEALVDEDSMASVVQNDPARQADLNDVLAEVVRTHPRTSLLDMRSYLCPAGTYQAQLDGVTMRPDGVHFAKAGAAAWWEHFAPELRRLFGRQLPTNGISQ</sequence>
<feature type="transmembrane region" description="Helical" evidence="8">
    <location>
        <begin position="180"/>
        <end position="197"/>
    </location>
</feature>
<dbReference type="InterPro" id="IPR050879">
    <property type="entry name" value="Acyltransferase_3"/>
</dbReference>
<evidence type="ECO:0000256" key="4">
    <source>
        <dbReference type="ARBA" id="ARBA00022692"/>
    </source>
</evidence>
<keyword evidence="7 11" id="KW-0012">Acyltransferase</keyword>
<dbReference type="EMBL" id="RJJQ01000030">
    <property type="protein sequence ID" value="RNI17294.1"/>
    <property type="molecule type" value="Genomic_DNA"/>
</dbReference>
<evidence type="ECO:0000256" key="8">
    <source>
        <dbReference type="SAM" id="Phobius"/>
    </source>
</evidence>
<dbReference type="Gene3D" id="3.40.50.1110">
    <property type="entry name" value="SGNH hydrolase"/>
    <property type="match status" value="1"/>
</dbReference>
<feature type="transmembrane region" description="Helical" evidence="8">
    <location>
        <begin position="86"/>
        <end position="106"/>
    </location>
</feature>
<evidence type="ECO:0000259" key="9">
    <source>
        <dbReference type="Pfam" id="PF01757"/>
    </source>
</evidence>
<organism evidence="11 12">
    <name type="scientific">Flexivirga caeni</name>
    <dbReference type="NCBI Taxonomy" id="2294115"/>
    <lineage>
        <taxon>Bacteria</taxon>
        <taxon>Bacillati</taxon>
        <taxon>Actinomycetota</taxon>
        <taxon>Actinomycetes</taxon>
        <taxon>Micrococcales</taxon>
        <taxon>Dermacoccaceae</taxon>
        <taxon>Flexivirga</taxon>
    </lineage>
</organism>
<dbReference type="SUPFAM" id="SSF52266">
    <property type="entry name" value="SGNH hydrolase"/>
    <property type="match status" value="1"/>
</dbReference>
<dbReference type="Proteomes" id="UP000271678">
    <property type="component" value="Unassembled WGS sequence"/>
</dbReference>
<feature type="transmembrane region" description="Helical" evidence="8">
    <location>
        <begin position="20"/>
        <end position="38"/>
    </location>
</feature>
<dbReference type="Pfam" id="PF01757">
    <property type="entry name" value="Acyl_transf_3"/>
    <property type="match status" value="1"/>
</dbReference>
<evidence type="ECO:0000256" key="6">
    <source>
        <dbReference type="ARBA" id="ARBA00023136"/>
    </source>
</evidence>
<keyword evidence="3 11" id="KW-0808">Transferase</keyword>
<dbReference type="GO" id="GO:0005886">
    <property type="term" value="C:plasma membrane"/>
    <property type="evidence" value="ECO:0007669"/>
    <property type="project" value="UniProtKB-SubCell"/>
</dbReference>
<feature type="transmembrane region" description="Helical" evidence="8">
    <location>
        <begin position="283"/>
        <end position="306"/>
    </location>
</feature>
<evidence type="ECO:0000313" key="11">
    <source>
        <dbReference type="EMBL" id="RNI17294.1"/>
    </source>
</evidence>
<evidence type="ECO:0000256" key="3">
    <source>
        <dbReference type="ARBA" id="ARBA00022679"/>
    </source>
</evidence>
<evidence type="ECO:0000256" key="1">
    <source>
        <dbReference type="ARBA" id="ARBA00004651"/>
    </source>
</evidence>
<keyword evidence="2" id="KW-1003">Cell membrane</keyword>
<dbReference type="InterPro" id="IPR043968">
    <property type="entry name" value="SGNH"/>
</dbReference>
<reference evidence="11 12" key="1">
    <citation type="submission" date="2018-11" db="EMBL/GenBank/DDBJ databases">
        <title>Draft genome of Simplicispira Flexivirga sp. BO-16.</title>
        <authorList>
            <person name="Im W.T."/>
        </authorList>
    </citation>
    <scope>NUCLEOTIDE SEQUENCE [LARGE SCALE GENOMIC DNA]</scope>
    <source>
        <strain evidence="11 12">BO-16</strain>
    </source>
</reference>
<evidence type="ECO:0000256" key="7">
    <source>
        <dbReference type="ARBA" id="ARBA00023315"/>
    </source>
</evidence>
<evidence type="ECO:0000259" key="10">
    <source>
        <dbReference type="Pfam" id="PF19040"/>
    </source>
</evidence>
<comment type="subcellular location">
    <subcellularLocation>
        <location evidence="1">Cell membrane</location>
        <topology evidence="1">Multi-pass membrane protein</topology>
    </subcellularLocation>
</comment>
<dbReference type="GO" id="GO:0016747">
    <property type="term" value="F:acyltransferase activity, transferring groups other than amino-acyl groups"/>
    <property type="evidence" value="ECO:0007669"/>
    <property type="project" value="InterPro"/>
</dbReference>
<dbReference type="PANTHER" id="PTHR23028:SF53">
    <property type="entry name" value="ACYL_TRANSF_3 DOMAIN-CONTAINING PROTEIN"/>
    <property type="match status" value="1"/>
</dbReference>
<protein>
    <submittedName>
        <fullName evidence="11">Acyltransferase</fullName>
    </submittedName>
</protein>
<keyword evidence="6 8" id="KW-0472">Membrane</keyword>
<feature type="transmembrane region" description="Helical" evidence="8">
    <location>
        <begin position="327"/>
        <end position="344"/>
    </location>
</feature>
<feature type="transmembrane region" description="Helical" evidence="8">
    <location>
        <begin position="350"/>
        <end position="372"/>
    </location>
</feature>
<keyword evidence="12" id="KW-1185">Reference proteome</keyword>
<dbReference type="AlphaFoldDB" id="A0A3M9LVI1"/>
<gene>
    <name evidence="11" type="ORF">EFY87_19430</name>
</gene>
<evidence type="ECO:0000313" key="12">
    <source>
        <dbReference type="Proteomes" id="UP000271678"/>
    </source>
</evidence>
<accession>A0A3M9LVI1</accession>
<feature type="domain" description="Acyltransferase 3" evidence="9">
    <location>
        <begin position="20"/>
        <end position="368"/>
    </location>
</feature>